<dbReference type="EMBL" id="VFWZ01000010">
    <property type="protein sequence ID" value="TPN81688.1"/>
    <property type="molecule type" value="Genomic_DNA"/>
</dbReference>
<dbReference type="Gene3D" id="2.20.110.10">
    <property type="entry name" value="Histone H3 K4-specific methyltransferase SET7/9 N-terminal domain"/>
    <property type="match status" value="3"/>
</dbReference>
<protein>
    <submittedName>
        <fullName evidence="2">Toxin-antitoxin system YwqK family antitoxin</fullName>
    </submittedName>
</protein>
<proteinExistence type="predicted"/>
<feature type="chain" id="PRO_5021293984" evidence="1">
    <location>
        <begin position="20"/>
        <end position="256"/>
    </location>
</feature>
<evidence type="ECO:0000313" key="2">
    <source>
        <dbReference type="EMBL" id="TPN81688.1"/>
    </source>
</evidence>
<keyword evidence="3" id="KW-1185">Reference proteome</keyword>
<comment type="caution">
    <text evidence="2">The sequence shown here is derived from an EMBL/GenBank/DDBJ whole genome shotgun (WGS) entry which is preliminary data.</text>
</comment>
<dbReference type="RefSeq" id="WP_140597450.1">
    <property type="nucleotide sequence ID" value="NZ_VFWZ01000010.1"/>
</dbReference>
<sequence length="256" mass="29797">MYNKINLVFLGVLVLSSLAQCKTNNSTNTSEDSKNLVTETKNIEYFKDYYPSGNLKTEGQLIDKEKTGKWISYYENGEQQAIENYKEGLLDGYQKSDYSQVLYMEGYCKNGLKIGTWKSYFKESKILKYLKHYDDEGKATGEWKSYYDSGEIASIENNLNNKANGKQIEYYKNGNIMKVGEKLDGKKNGIWKYYFDDGTLRCEREFKNDIDDGKYVEYFRNGKMYKTGTKQNSKKIGTWKTYDKQGNIVETISYDN</sequence>
<evidence type="ECO:0000256" key="1">
    <source>
        <dbReference type="SAM" id="SignalP"/>
    </source>
</evidence>
<dbReference type="PANTHER" id="PTHR33706">
    <property type="entry name" value="MORN VARIANT REPEAT PROTEIN"/>
    <property type="match status" value="1"/>
</dbReference>
<accession>A0A504J127</accession>
<dbReference type="AlphaFoldDB" id="A0A504J127"/>
<dbReference type="InterPro" id="IPR011652">
    <property type="entry name" value="MORN_2"/>
</dbReference>
<keyword evidence="1" id="KW-0732">Signal</keyword>
<dbReference type="Pfam" id="PF07661">
    <property type="entry name" value="MORN_2"/>
    <property type="match status" value="7"/>
</dbReference>
<name>A0A504J127_9FLAO</name>
<evidence type="ECO:0000313" key="3">
    <source>
        <dbReference type="Proteomes" id="UP000315540"/>
    </source>
</evidence>
<dbReference type="OrthoDB" id="9812747at2"/>
<dbReference type="PANTHER" id="PTHR33706:SF1">
    <property type="entry name" value="TPR REPEAT PROTEIN"/>
    <property type="match status" value="1"/>
</dbReference>
<feature type="signal peptide" evidence="1">
    <location>
        <begin position="1"/>
        <end position="19"/>
    </location>
</feature>
<dbReference type="SUPFAM" id="SSF82185">
    <property type="entry name" value="Histone H3 K4-specific methyltransferase SET7/9 N-terminal domain"/>
    <property type="match status" value="2"/>
</dbReference>
<dbReference type="Proteomes" id="UP000315540">
    <property type="component" value="Unassembled WGS sequence"/>
</dbReference>
<organism evidence="2 3">
    <name type="scientific">Aquimarina algicola</name>
    <dbReference type="NCBI Taxonomy" id="2589995"/>
    <lineage>
        <taxon>Bacteria</taxon>
        <taxon>Pseudomonadati</taxon>
        <taxon>Bacteroidota</taxon>
        <taxon>Flavobacteriia</taxon>
        <taxon>Flavobacteriales</taxon>
        <taxon>Flavobacteriaceae</taxon>
        <taxon>Aquimarina</taxon>
    </lineage>
</organism>
<gene>
    <name evidence="2" type="ORF">FHK87_24110</name>
</gene>
<reference evidence="2 3" key="1">
    <citation type="submission" date="2019-06" db="EMBL/GenBank/DDBJ databases">
        <authorList>
            <person name="Meng X."/>
        </authorList>
    </citation>
    <scope>NUCLEOTIDE SEQUENCE [LARGE SCALE GENOMIC DNA]</scope>
    <source>
        <strain evidence="2 3">M625</strain>
    </source>
</reference>